<dbReference type="InterPro" id="IPR058285">
    <property type="entry name" value="DUF7979"/>
</dbReference>
<dbReference type="EMBL" id="CP159204">
    <property type="protein sequence ID" value="XCF16344.1"/>
    <property type="molecule type" value="Genomic_DNA"/>
</dbReference>
<accession>A0AAU8CB74</accession>
<dbReference type="KEGG" id="hanx:ABSL23_14020"/>
<name>A0AAU8CB74_9EURY</name>
<proteinExistence type="predicted"/>
<evidence type="ECO:0000313" key="2">
    <source>
        <dbReference type="EMBL" id="XCF16344.1"/>
    </source>
</evidence>
<sequence length="148" mass="15680">MRLSLRVAAALLVGTALFAFPLVSPVPTPSEQLELEVDVAPDDRNYRADHDYQSLSADAKALFDEAKSDGIVTVPLSEAPEPWATQANESERLTASSDVVARDGDLYLAFPMRTLPSPSPVHLLARIGSLAAGVAALAYGGYRAVNAT</sequence>
<gene>
    <name evidence="2" type="ORF">ABSL23_14020</name>
</gene>
<organism evidence="2">
    <name type="scientific">Halobacterium sp. NMX12-1</name>
    <dbReference type="NCBI Taxonomy" id="3166650"/>
    <lineage>
        <taxon>Archaea</taxon>
        <taxon>Methanobacteriati</taxon>
        <taxon>Methanobacteriota</taxon>
        <taxon>Stenosarchaea group</taxon>
        <taxon>Halobacteria</taxon>
        <taxon>Halobacteriales</taxon>
        <taxon>Halobacteriaceae</taxon>
        <taxon>Halobacterium</taxon>
    </lineage>
</organism>
<dbReference type="Pfam" id="PF25934">
    <property type="entry name" value="DUF7979"/>
    <property type="match status" value="1"/>
</dbReference>
<dbReference type="RefSeq" id="WP_353634182.1">
    <property type="nucleotide sequence ID" value="NZ_CP159204.1"/>
</dbReference>
<reference evidence="2" key="1">
    <citation type="submission" date="2024-06" db="EMBL/GenBank/DDBJ databases">
        <title>Genome Sequence of an extremely halophilic archaeon isolated from Permian era halite, Salado Formation, Carlsbad, New Mexico: Halobacterium sp. strain NMX12-1.</title>
        <authorList>
            <person name="Sotoa L."/>
            <person name="DasSarma P."/>
            <person name="Anton B.P."/>
            <person name="Vincze T."/>
            <person name="Verma I."/>
            <person name="Eralp B."/>
            <person name="Powers D.W."/>
            <person name="Dozier B.L."/>
            <person name="Roberts R.J."/>
            <person name="DasSarma S."/>
        </authorList>
    </citation>
    <scope>NUCLEOTIDE SEQUENCE</scope>
    <source>
        <strain evidence="2">NMX12-1</strain>
    </source>
</reference>
<dbReference type="GeneID" id="91110286"/>
<dbReference type="AlphaFoldDB" id="A0AAU8CB74"/>
<protein>
    <recommendedName>
        <fullName evidence="1">DUF7979 domain-containing protein</fullName>
    </recommendedName>
</protein>
<evidence type="ECO:0000259" key="1">
    <source>
        <dbReference type="Pfam" id="PF25934"/>
    </source>
</evidence>
<feature type="domain" description="DUF7979" evidence="1">
    <location>
        <begin position="36"/>
        <end position="108"/>
    </location>
</feature>